<proteinExistence type="predicted"/>
<dbReference type="CDD" id="cd08512">
    <property type="entry name" value="PBP2_NikA_DppA_OppA_like_7"/>
    <property type="match status" value="1"/>
</dbReference>
<dbReference type="InterPro" id="IPR030678">
    <property type="entry name" value="Peptide/Ni-bd"/>
</dbReference>
<gene>
    <name evidence="2" type="ORF">OMM_08277</name>
</gene>
<dbReference type="PANTHER" id="PTHR30290:SF34">
    <property type="entry name" value="ABC TRANSPORTER, PERIPLASMIC OLIGO-PEPTIDE BINDING PROTEIN, PUTATIVE-RELATED"/>
    <property type="match status" value="1"/>
</dbReference>
<reference evidence="3" key="1">
    <citation type="submission" date="2012-11" db="EMBL/GenBank/DDBJ databases">
        <authorList>
            <person name="Lucero-Rivera Y.E."/>
            <person name="Tovar-Ramirez D."/>
        </authorList>
    </citation>
    <scope>NUCLEOTIDE SEQUENCE [LARGE SCALE GENOMIC DNA]</scope>
    <source>
        <strain evidence="3">Araruama</strain>
    </source>
</reference>
<dbReference type="Pfam" id="PF00496">
    <property type="entry name" value="SBP_bac_5"/>
    <property type="match status" value="1"/>
</dbReference>
<evidence type="ECO:0000259" key="1">
    <source>
        <dbReference type="Pfam" id="PF00496"/>
    </source>
</evidence>
<dbReference type="InterPro" id="IPR039424">
    <property type="entry name" value="SBP_5"/>
</dbReference>
<dbReference type="PANTHER" id="PTHR30290">
    <property type="entry name" value="PERIPLASMIC BINDING COMPONENT OF ABC TRANSPORTER"/>
    <property type="match status" value="1"/>
</dbReference>
<accession>A0A1V1P8V8</accession>
<sequence>MSEPDGHCNQKDRFVFASYATLQTLDPCMAYDTTSHQRILNIYEPLIFFDGSSVDQYKPMLSTAVPSLENGGISKDGLKYTFTIRAGVRFHEGGKLTAQDVAYSFKRYMIADPDGGPIWMLLEPLLGITSTRNKNGELLPDIFTKIDQCVSVLGNTVSFHLVRPYPPFLSILCTSVGVILDKEWAIAKGCWDGLLENAKKFNNPKMGQEPLQKIANGTGAYKMKSWQVSKQFIFERNKQYWGKKPPLKIAIFKYVKEWSTRKMMLQNGDADRVTVDSIHIPEVLSIKGLSFYKVPQLSVSGALFCRKINNTANPYIGSGRLDGKGIPVDFFSDAHIRKAFLHGFDRNMYRRDVLNNMAIVPTSPNIEGLPYHTSTPIYEYDPYKMIAHLKKAWGGKVWKLGFRMTIVYNTGNEMREAAALMLAENMMALNRNIQIEVKNVDWKDYLVNYRNYMYPFFLIGWSADYADPHNFMYNFMHSKGVLGKYIRYHDPDIDHLCEQGIKIVDPIQRRAIYEKLQQTWYEDAIGILLYQTVNFRAYRDDISGFWLNPIFSDDWENLKNLHRR</sequence>
<dbReference type="SUPFAM" id="SSF53850">
    <property type="entry name" value="Periplasmic binding protein-like II"/>
    <property type="match status" value="1"/>
</dbReference>
<dbReference type="AlphaFoldDB" id="A0A1V1P8V8"/>
<dbReference type="GO" id="GO:0043190">
    <property type="term" value="C:ATP-binding cassette (ABC) transporter complex"/>
    <property type="evidence" value="ECO:0007669"/>
    <property type="project" value="InterPro"/>
</dbReference>
<comment type="caution">
    <text evidence="2">The sequence shown here is derived from an EMBL/GenBank/DDBJ whole genome shotgun (WGS) entry which is preliminary data.</text>
</comment>
<dbReference type="GO" id="GO:0030288">
    <property type="term" value="C:outer membrane-bounded periplasmic space"/>
    <property type="evidence" value="ECO:0007669"/>
    <property type="project" value="UniProtKB-ARBA"/>
</dbReference>
<dbReference type="GO" id="GO:0015833">
    <property type="term" value="P:peptide transport"/>
    <property type="evidence" value="ECO:0007669"/>
    <property type="project" value="TreeGrafter"/>
</dbReference>
<dbReference type="EMBL" id="ATBP01000307">
    <property type="protein sequence ID" value="ETR71196.1"/>
    <property type="molecule type" value="Genomic_DNA"/>
</dbReference>
<evidence type="ECO:0000313" key="3">
    <source>
        <dbReference type="Proteomes" id="UP000189670"/>
    </source>
</evidence>
<organism evidence="2 3">
    <name type="scientific">Candidatus Magnetoglobus multicellularis str. Araruama</name>
    <dbReference type="NCBI Taxonomy" id="890399"/>
    <lineage>
        <taxon>Bacteria</taxon>
        <taxon>Pseudomonadati</taxon>
        <taxon>Thermodesulfobacteriota</taxon>
        <taxon>Desulfobacteria</taxon>
        <taxon>Desulfobacterales</taxon>
        <taxon>Desulfobacteraceae</taxon>
        <taxon>Candidatus Magnetoglobus</taxon>
    </lineage>
</organism>
<feature type="domain" description="Solute-binding protein family 5" evidence="1">
    <location>
        <begin position="72"/>
        <end position="480"/>
    </location>
</feature>
<dbReference type="PIRSF" id="PIRSF002741">
    <property type="entry name" value="MppA"/>
    <property type="match status" value="1"/>
</dbReference>
<name>A0A1V1P8V8_9BACT</name>
<dbReference type="Proteomes" id="UP000189670">
    <property type="component" value="Unassembled WGS sequence"/>
</dbReference>
<dbReference type="Gene3D" id="3.90.76.10">
    <property type="entry name" value="Dipeptide-binding Protein, Domain 1"/>
    <property type="match status" value="1"/>
</dbReference>
<protein>
    <submittedName>
        <fullName evidence="2">Peptide/nickel transport system substrate-binding protein</fullName>
    </submittedName>
</protein>
<dbReference type="Gene3D" id="3.10.105.10">
    <property type="entry name" value="Dipeptide-binding Protein, Domain 3"/>
    <property type="match status" value="1"/>
</dbReference>
<dbReference type="Gene3D" id="3.40.190.10">
    <property type="entry name" value="Periplasmic binding protein-like II"/>
    <property type="match status" value="1"/>
</dbReference>
<dbReference type="GO" id="GO:1904680">
    <property type="term" value="F:peptide transmembrane transporter activity"/>
    <property type="evidence" value="ECO:0007669"/>
    <property type="project" value="TreeGrafter"/>
</dbReference>
<dbReference type="InterPro" id="IPR000914">
    <property type="entry name" value="SBP_5_dom"/>
</dbReference>
<evidence type="ECO:0000313" key="2">
    <source>
        <dbReference type="EMBL" id="ETR71196.1"/>
    </source>
</evidence>